<evidence type="ECO:0000313" key="1">
    <source>
        <dbReference type="EMBL" id="OQR97419.1"/>
    </source>
</evidence>
<name>A0A1V9ZHE9_ACHHY</name>
<sequence>MVVHGLSLGTSLRSLAECMDGWMSIAGYADLGKPNQRDIGTYVRQLVAINYSAFEKLLNSSWCFAIGVDGASHGSEGYLDVSICFPVHDTYYQFRTKLSALVAFTRKHTNLSAAIGNPATFSETRWDSIVATCTVAKEEVMPESEWWLCLYAIETITDKICMAFKKCSYQIITPREQLTILRDICYTLLLTSQRQAHGDGEITFRDIKLEYLVIGDDVDVWATFHCTDEYIRAALLKTLAKAIDVFALGINIICTNATDIPRLPQTPEELVNFDINVFMTGVERHRMQLTAFGGVDMVKAIPRERKRLLQTYVSDINVQRDIKSMRGATLAAAWASSVDMYPILAAFCTGLATVSPATHSVESDVSILKNTKNDNRRALSNYAIEGHMQAKQFKLISAAVTSAKLMQDRIRKSASTVVA</sequence>
<reference evidence="1 2" key="1">
    <citation type="journal article" date="2014" name="Genome Biol. Evol.">
        <title>The secreted proteins of Achlya hypogyna and Thraustotheca clavata identify the ancestral oomycete secretome and reveal gene acquisitions by horizontal gene transfer.</title>
        <authorList>
            <person name="Misner I."/>
            <person name="Blouin N."/>
            <person name="Leonard G."/>
            <person name="Richards T.A."/>
            <person name="Lane C.E."/>
        </authorList>
    </citation>
    <scope>NUCLEOTIDE SEQUENCE [LARGE SCALE GENOMIC DNA]</scope>
    <source>
        <strain evidence="1 2">ATCC 48635</strain>
    </source>
</reference>
<dbReference type="EMBL" id="JNBR01000110">
    <property type="protein sequence ID" value="OQR97419.1"/>
    <property type="molecule type" value="Genomic_DNA"/>
</dbReference>
<keyword evidence="2" id="KW-1185">Reference proteome</keyword>
<dbReference type="PANTHER" id="PTHR37067:SF3">
    <property type="entry name" value="PX DOMAIN-CONTAINING PROTEIN"/>
    <property type="match status" value="1"/>
</dbReference>
<dbReference type="PANTHER" id="PTHR37067">
    <property type="entry name" value="PX DOMAIN-CONTAINING PROTEIN"/>
    <property type="match status" value="1"/>
</dbReference>
<evidence type="ECO:0000313" key="2">
    <source>
        <dbReference type="Proteomes" id="UP000243579"/>
    </source>
</evidence>
<accession>A0A1V9ZHE9</accession>
<dbReference type="AlphaFoldDB" id="A0A1V9ZHE9"/>
<gene>
    <name evidence="1" type="ORF">ACHHYP_11702</name>
</gene>
<proteinExistence type="predicted"/>
<dbReference type="Proteomes" id="UP000243579">
    <property type="component" value="Unassembled WGS sequence"/>
</dbReference>
<protein>
    <submittedName>
        <fullName evidence="1">Uncharacterized protein</fullName>
    </submittedName>
</protein>
<organism evidence="1 2">
    <name type="scientific">Achlya hypogyna</name>
    <name type="common">Oomycete</name>
    <name type="synonym">Protoachlya hypogyna</name>
    <dbReference type="NCBI Taxonomy" id="1202772"/>
    <lineage>
        <taxon>Eukaryota</taxon>
        <taxon>Sar</taxon>
        <taxon>Stramenopiles</taxon>
        <taxon>Oomycota</taxon>
        <taxon>Saprolegniomycetes</taxon>
        <taxon>Saprolegniales</taxon>
        <taxon>Achlyaceae</taxon>
        <taxon>Achlya</taxon>
    </lineage>
</organism>
<comment type="caution">
    <text evidence="1">The sequence shown here is derived from an EMBL/GenBank/DDBJ whole genome shotgun (WGS) entry which is preliminary data.</text>
</comment>